<dbReference type="RefSeq" id="WP_141347144.1">
    <property type="nucleotide sequence ID" value="NZ_BJLF01000024.1"/>
</dbReference>
<feature type="chain" id="PRO_5021226268" description="PNPLA domain-containing protein" evidence="5">
    <location>
        <begin position="21"/>
        <end position="770"/>
    </location>
</feature>
<dbReference type="PANTHER" id="PTHR14226">
    <property type="entry name" value="NEUROPATHY TARGET ESTERASE/SWISS CHEESE D.MELANOGASTER"/>
    <property type="match status" value="1"/>
</dbReference>
<feature type="short sequence motif" description="GXSXG" evidence="4">
    <location>
        <begin position="72"/>
        <end position="76"/>
    </location>
</feature>
<dbReference type="Gene3D" id="3.40.1090.10">
    <property type="entry name" value="Cytosolic phospholipase A2 catalytic domain"/>
    <property type="match status" value="2"/>
</dbReference>
<feature type="active site" description="Nucleophile" evidence="4">
    <location>
        <position position="74"/>
    </location>
</feature>
<feature type="active site" description="Proton acceptor" evidence="4">
    <location>
        <position position="220"/>
    </location>
</feature>
<dbReference type="AlphaFoldDB" id="A0A4Y3I192"/>
<accession>A0A4Y3I192</accession>
<feature type="short sequence motif" description="GXGXXG" evidence="4">
    <location>
        <begin position="45"/>
        <end position="50"/>
    </location>
</feature>
<gene>
    <name evidence="7" type="ORF">VIN01S_35340</name>
</gene>
<dbReference type="InterPro" id="IPR016035">
    <property type="entry name" value="Acyl_Trfase/lysoPLipase"/>
</dbReference>
<dbReference type="GO" id="GO:0016787">
    <property type="term" value="F:hydrolase activity"/>
    <property type="evidence" value="ECO:0007669"/>
    <property type="project" value="UniProtKB-UniRule"/>
</dbReference>
<feature type="domain" description="PNPLA" evidence="6">
    <location>
        <begin position="41"/>
        <end position="233"/>
    </location>
</feature>
<dbReference type="PANTHER" id="PTHR14226:SF29">
    <property type="entry name" value="NEUROPATHY TARGET ESTERASE SWS"/>
    <property type="match status" value="1"/>
</dbReference>
<organism evidence="7 8">
    <name type="scientific">Vibrio inusitatus NBRC 102082</name>
    <dbReference type="NCBI Taxonomy" id="1219070"/>
    <lineage>
        <taxon>Bacteria</taxon>
        <taxon>Pseudomonadati</taxon>
        <taxon>Pseudomonadota</taxon>
        <taxon>Gammaproteobacteria</taxon>
        <taxon>Vibrionales</taxon>
        <taxon>Vibrionaceae</taxon>
        <taxon>Vibrio</taxon>
    </lineage>
</organism>
<keyword evidence="5" id="KW-0732">Signal</keyword>
<feature type="signal peptide" evidence="5">
    <location>
        <begin position="1"/>
        <end position="20"/>
    </location>
</feature>
<evidence type="ECO:0000256" key="5">
    <source>
        <dbReference type="SAM" id="SignalP"/>
    </source>
</evidence>
<evidence type="ECO:0000256" key="4">
    <source>
        <dbReference type="PROSITE-ProRule" id="PRU01161"/>
    </source>
</evidence>
<proteinExistence type="predicted"/>
<dbReference type="OrthoDB" id="5290098at2"/>
<evidence type="ECO:0000256" key="3">
    <source>
        <dbReference type="ARBA" id="ARBA00023098"/>
    </source>
</evidence>
<evidence type="ECO:0000256" key="2">
    <source>
        <dbReference type="ARBA" id="ARBA00022963"/>
    </source>
</evidence>
<keyword evidence="8" id="KW-1185">Reference proteome</keyword>
<feature type="short sequence motif" description="DGA/G" evidence="4">
    <location>
        <begin position="220"/>
        <end position="222"/>
    </location>
</feature>
<keyword evidence="3 4" id="KW-0443">Lipid metabolism</keyword>
<dbReference type="GO" id="GO:0016042">
    <property type="term" value="P:lipid catabolic process"/>
    <property type="evidence" value="ECO:0007669"/>
    <property type="project" value="UniProtKB-UniRule"/>
</dbReference>
<dbReference type="PROSITE" id="PS51635">
    <property type="entry name" value="PNPLA"/>
    <property type="match status" value="1"/>
</dbReference>
<sequence>MLRNTFLVGICAAFAFAVHAQSATSTESQSVKSKSRPTIGVVLAGGGAKGAAHIGVLKALEEMRIPVDIITGTSMGSYVGGLYATGQSADQIKGYLTTVDWNSGYRDQVNRSDRRLRDKEYEDRYQLNTDLGVGMGTIKTPKGVVQGQGMLRILRETSRNPPAMDSFDNMAIRYRAVATDIVELEEVVIDKGYLVDAMMASMSVPGALPPYEVNGRMLVDGGVVNNMPVDLAKDMGAEYVIAVDISSNYKTKEELRSFLDVGGQLSNYLVQRSTLEKAELLTEDDTYLKPEVGAIGTTDFSAMPEAYELGYEAAMANRGKLKRYSLSEEEYATYIKNKALKAELLIMGDEIPIDAIEVQNQSHYNSDILSHRLDLTVDEQQPTPEEIEEGITRLYALDRFEKITYRVEQREHENAIVVSVDEKDWGPNYLNFRFYLEDDFTTESKYGLGASINFTDLSRQGAELRTNLELGTDKLISADLYAPFFANQLLFNTLTVKYTDEGRNVALASISGDIDDLSQTKNYVPVSYKQFVADMGIGLQPALWNEVKVGIRYTLGEAELSTLPTLGDSNFERKALYARYLHDTLDSLSFPTRGSLVYLEYISSFDSVENQGATTEENERVDEYKMDLVGAATFFEKHTLVATAELGLFDANNSGAVPIDPYDLGGFQNLSGIPRNSLIGQNKVFTKLVYRYQWFENDFGMFQSPVYLGGSIEYGGVWTGDDNDISNAPLFVAGSVFAGIDSPVGPVILGYGHTEDGMGSVYLIIGTAFK</sequence>
<keyword evidence="1 4" id="KW-0378">Hydrolase</keyword>
<keyword evidence="2 4" id="KW-0442">Lipid degradation</keyword>
<dbReference type="Gene3D" id="2.40.160.50">
    <property type="entry name" value="membrane protein fhac: a member of the omp85/tpsb transporter family"/>
    <property type="match status" value="1"/>
</dbReference>
<dbReference type="Proteomes" id="UP000318717">
    <property type="component" value="Unassembled WGS sequence"/>
</dbReference>
<reference evidence="7 8" key="1">
    <citation type="submission" date="2019-06" db="EMBL/GenBank/DDBJ databases">
        <title>Whole genome shotgun sequence of Vibrio inusitatus NBRC 102082.</title>
        <authorList>
            <person name="Hosoyama A."/>
            <person name="Uohara A."/>
            <person name="Ohji S."/>
            <person name="Ichikawa N."/>
        </authorList>
    </citation>
    <scope>NUCLEOTIDE SEQUENCE [LARGE SCALE GENOMIC DNA]</scope>
    <source>
        <strain evidence="7 8">NBRC 102082</strain>
    </source>
</reference>
<evidence type="ECO:0000256" key="1">
    <source>
        <dbReference type="ARBA" id="ARBA00022801"/>
    </source>
</evidence>
<comment type="caution">
    <text evidence="7">The sequence shown here is derived from an EMBL/GenBank/DDBJ whole genome shotgun (WGS) entry which is preliminary data.</text>
</comment>
<evidence type="ECO:0000313" key="7">
    <source>
        <dbReference type="EMBL" id="GEA52730.1"/>
    </source>
</evidence>
<protein>
    <recommendedName>
        <fullName evidence="6">PNPLA domain-containing protein</fullName>
    </recommendedName>
</protein>
<evidence type="ECO:0000313" key="8">
    <source>
        <dbReference type="Proteomes" id="UP000318717"/>
    </source>
</evidence>
<dbReference type="Pfam" id="PF01734">
    <property type="entry name" value="Patatin"/>
    <property type="match status" value="1"/>
</dbReference>
<name>A0A4Y3I192_9VIBR</name>
<dbReference type="CDD" id="cd07205">
    <property type="entry name" value="Pat_PNPLA6_PNPLA7_NTE1_like"/>
    <property type="match status" value="1"/>
</dbReference>
<dbReference type="EMBL" id="BJLF01000024">
    <property type="protein sequence ID" value="GEA52730.1"/>
    <property type="molecule type" value="Genomic_DNA"/>
</dbReference>
<dbReference type="InterPro" id="IPR050301">
    <property type="entry name" value="NTE"/>
</dbReference>
<dbReference type="SUPFAM" id="SSF52151">
    <property type="entry name" value="FabD/lysophospholipase-like"/>
    <property type="match status" value="1"/>
</dbReference>
<evidence type="ECO:0000259" key="6">
    <source>
        <dbReference type="PROSITE" id="PS51635"/>
    </source>
</evidence>
<dbReference type="InterPro" id="IPR002641">
    <property type="entry name" value="PNPLA_dom"/>
</dbReference>